<reference evidence="1" key="1">
    <citation type="submission" date="2020-01" db="EMBL/GenBank/DDBJ databases">
        <authorList>
            <person name="Mishra B."/>
        </authorList>
    </citation>
    <scope>NUCLEOTIDE SEQUENCE [LARGE SCALE GENOMIC DNA]</scope>
</reference>
<dbReference type="EMBL" id="CACVBM020000011">
    <property type="protein sequence ID" value="CAA7012835.1"/>
    <property type="molecule type" value="Genomic_DNA"/>
</dbReference>
<organism evidence="1 2">
    <name type="scientific">Microthlaspi erraticum</name>
    <dbReference type="NCBI Taxonomy" id="1685480"/>
    <lineage>
        <taxon>Eukaryota</taxon>
        <taxon>Viridiplantae</taxon>
        <taxon>Streptophyta</taxon>
        <taxon>Embryophyta</taxon>
        <taxon>Tracheophyta</taxon>
        <taxon>Spermatophyta</taxon>
        <taxon>Magnoliopsida</taxon>
        <taxon>eudicotyledons</taxon>
        <taxon>Gunneridae</taxon>
        <taxon>Pentapetalae</taxon>
        <taxon>rosids</taxon>
        <taxon>malvids</taxon>
        <taxon>Brassicales</taxon>
        <taxon>Brassicaceae</taxon>
        <taxon>Coluteocarpeae</taxon>
        <taxon>Microthlaspi</taxon>
    </lineage>
</organism>
<dbReference type="Proteomes" id="UP000467841">
    <property type="component" value="Unassembled WGS sequence"/>
</dbReference>
<sequence>MKNCKRPRTIQTPSTDDYSEEEIQRGCKFLRNLYQTVDKKLFRLFAYATESYQSGSLDNTAFKNRVAFLLRDHDVLLEEFRRLYSDSTREKKKKKSDVERTVEFINKLEALGENVYKAFVDALWYDGDFEVLIEQLQEPLREEFKTFLIESGFLKRKRGLETAAPPNTPEDNVTPSYWIRPEAKAGEGSCSHEVLNGKYYSKGRYDDPETVGEKRSKPYRDVRMNNREDRLMEEDMFLRALTLVVEFGENVMNKEELGQKLPLRFNDVVEWFYQGKKVPQIFKTDPKRGLKVILPRLQSLEEVMRKEKEARVLRRYERVMNRKK</sequence>
<dbReference type="AlphaFoldDB" id="A0A6D2HHM4"/>
<evidence type="ECO:0000313" key="2">
    <source>
        <dbReference type="Proteomes" id="UP000467841"/>
    </source>
</evidence>
<keyword evidence="2" id="KW-1185">Reference proteome</keyword>
<comment type="caution">
    <text evidence="1">The sequence shown here is derived from an EMBL/GenBank/DDBJ whole genome shotgun (WGS) entry which is preliminary data.</text>
</comment>
<accession>A0A6D2HHM4</accession>
<gene>
    <name evidence="1" type="ORF">MERR_LOCUS69</name>
</gene>
<protein>
    <recommendedName>
        <fullName evidence="3">Histone deacetylase interacting domain-containing protein</fullName>
    </recommendedName>
</protein>
<evidence type="ECO:0008006" key="3">
    <source>
        <dbReference type="Google" id="ProtNLM"/>
    </source>
</evidence>
<name>A0A6D2HHM4_9BRAS</name>
<proteinExistence type="predicted"/>
<dbReference type="OrthoDB" id="1054225at2759"/>
<evidence type="ECO:0000313" key="1">
    <source>
        <dbReference type="EMBL" id="CAA7012835.1"/>
    </source>
</evidence>